<comment type="caution">
    <text evidence="2">The sequence shown here is derived from an EMBL/GenBank/DDBJ whole genome shotgun (WGS) entry which is preliminary data.</text>
</comment>
<proteinExistence type="predicted"/>
<evidence type="ECO:0000313" key="2">
    <source>
        <dbReference type="EMBL" id="KNE91857.1"/>
    </source>
</evidence>
<dbReference type="OrthoDB" id="10626065at2759"/>
<gene>
    <name evidence="2" type="ORF">PSTG_14761</name>
</gene>
<evidence type="ECO:0000256" key="1">
    <source>
        <dbReference type="SAM" id="MobiDB-lite"/>
    </source>
</evidence>
<evidence type="ECO:0000313" key="3">
    <source>
        <dbReference type="Proteomes" id="UP000054564"/>
    </source>
</evidence>
<protein>
    <submittedName>
        <fullName evidence="2">Uncharacterized protein</fullName>
    </submittedName>
</protein>
<accession>A0A0L0UXT2</accession>
<dbReference type="AlphaFoldDB" id="A0A0L0UXT2"/>
<sequence>MPLGYDLFQRADHGDIMDRDNPSVDHSAPPDNGGNPDNGHQTTITCSATFNLFYSRTNNANETVWKPMKSPKVFKFNLTAESTNYEQFINTLTAESDKSYRSAGPLIKNAIISKYPPLALTVYLTRAPSLYQFEKKDNYHIRDLASFNYWINAVAAIKKDTVNAVFKLVMESPGALEKQKATSTAAANYVLSQEAARVASTSRLNTLSGGESSQVDVAVSSNAFDETINLHKKELYARHAPNKKYEKDIPVFLHPSDNDRYIPLTKAAMEKWALALDTGVDGVSVDSPPGSLVYVKLSAKKRKANEAFPTGTSELGQLLRVLTNNNKDSNSSIELDVASSSSDSEPIAATMEEYLTYLEFDTSEQTAIMKILKDNAVKRYQLFDPKFITEDKMLKWGLQDGHIAELKGNISKFQKYLKKRSTS</sequence>
<feature type="compositionally biased region" description="Basic and acidic residues" evidence="1">
    <location>
        <begin position="14"/>
        <end position="23"/>
    </location>
</feature>
<dbReference type="Proteomes" id="UP000054564">
    <property type="component" value="Unassembled WGS sequence"/>
</dbReference>
<keyword evidence="3" id="KW-1185">Reference proteome</keyword>
<feature type="region of interest" description="Disordered" evidence="1">
    <location>
        <begin position="14"/>
        <end position="41"/>
    </location>
</feature>
<organism evidence="2 3">
    <name type="scientific">Puccinia striiformis f. sp. tritici PST-78</name>
    <dbReference type="NCBI Taxonomy" id="1165861"/>
    <lineage>
        <taxon>Eukaryota</taxon>
        <taxon>Fungi</taxon>
        <taxon>Dikarya</taxon>
        <taxon>Basidiomycota</taxon>
        <taxon>Pucciniomycotina</taxon>
        <taxon>Pucciniomycetes</taxon>
        <taxon>Pucciniales</taxon>
        <taxon>Pucciniaceae</taxon>
        <taxon>Puccinia</taxon>
    </lineage>
</organism>
<reference evidence="3" key="1">
    <citation type="submission" date="2014-03" db="EMBL/GenBank/DDBJ databases">
        <title>The Genome Sequence of Puccinia striiformis f. sp. tritici PST-78.</title>
        <authorList>
            <consortium name="The Broad Institute Genome Sequencing Platform"/>
            <person name="Cuomo C."/>
            <person name="Hulbert S."/>
            <person name="Chen X."/>
            <person name="Walker B."/>
            <person name="Young S.K."/>
            <person name="Zeng Q."/>
            <person name="Gargeya S."/>
            <person name="Fitzgerald M."/>
            <person name="Haas B."/>
            <person name="Abouelleil A."/>
            <person name="Alvarado L."/>
            <person name="Arachchi H.M."/>
            <person name="Berlin A.M."/>
            <person name="Chapman S.B."/>
            <person name="Goldberg J."/>
            <person name="Griggs A."/>
            <person name="Gujja S."/>
            <person name="Hansen M."/>
            <person name="Howarth C."/>
            <person name="Imamovic A."/>
            <person name="Larimer J."/>
            <person name="McCowan C."/>
            <person name="Montmayeur A."/>
            <person name="Murphy C."/>
            <person name="Neiman D."/>
            <person name="Pearson M."/>
            <person name="Priest M."/>
            <person name="Roberts A."/>
            <person name="Saif S."/>
            <person name="Shea T."/>
            <person name="Sisk P."/>
            <person name="Sykes S."/>
            <person name="Wortman J."/>
            <person name="Nusbaum C."/>
            <person name="Birren B."/>
        </authorList>
    </citation>
    <scope>NUCLEOTIDE SEQUENCE [LARGE SCALE GENOMIC DNA]</scope>
    <source>
        <strain evidence="3">race PST-78</strain>
    </source>
</reference>
<name>A0A0L0UXT2_9BASI</name>
<dbReference type="EMBL" id="AJIL01000186">
    <property type="protein sequence ID" value="KNE91857.1"/>
    <property type="molecule type" value="Genomic_DNA"/>
</dbReference>